<dbReference type="EMBL" id="AEOH01000026">
    <property type="protein sequence ID" value="EFS97715.1"/>
    <property type="molecule type" value="Genomic_DNA"/>
</dbReference>
<gene>
    <name evidence="2" type="ORF">HMPREF1977_0958</name>
</gene>
<proteinExistence type="predicted"/>
<comment type="caution">
    <text evidence="2">The sequence shown here is derived from an EMBL/GenBank/DDBJ whole genome shotgun (WGS) entry which is preliminary data.</text>
</comment>
<dbReference type="AlphaFoldDB" id="E4MRH4"/>
<accession>E4MRH4</accession>
<organism evidence="2 3">
    <name type="scientific">Capnocytophaga ochracea F0287</name>
    <dbReference type="NCBI Taxonomy" id="873517"/>
    <lineage>
        <taxon>Bacteria</taxon>
        <taxon>Pseudomonadati</taxon>
        <taxon>Bacteroidota</taxon>
        <taxon>Flavobacteriia</taxon>
        <taxon>Flavobacteriales</taxon>
        <taxon>Flavobacteriaceae</taxon>
        <taxon>Capnocytophaga</taxon>
    </lineage>
</organism>
<dbReference type="Proteomes" id="UP000005391">
    <property type="component" value="Unassembled WGS sequence"/>
</dbReference>
<evidence type="ECO:0000313" key="2">
    <source>
        <dbReference type="EMBL" id="EFS97715.1"/>
    </source>
</evidence>
<reference evidence="2 3" key="1">
    <citation type="submission" date="2010-10" db="EMBL/GenBank/DDBJ databases">
        <authorList>
            <person name="Muzny D."/>
            <person name="Qin X."/>
            <person name="Deng J."/>
            <person name="Jiang H."/>
            <person name="Liu Y."/>
            <person name="Qu J."/>
            <person name="Song X.-Z."/>
            <person name="Zhang L."/>
            <person name="Thornton R."/>
            <person name="Coyle M."/>
            <person name="Francisco L."/>
            <person name="Jackson L."/>
            <person name="Javaid M."/>
            <person name="Korchina V."/>
            <person name="Kovar C."/>
            <person name="Mata R."/>
            <person name="Mathew T."/>
            <person name="Ngo R."/>
            <person name="Nguyen L."/>
            <person name="Nguyen N."/>
            <person name="Okwuonu G."/>
            <person name="Ongeri F."/>
            <person name="Pham C."/>
            <person name="Simmons D."/>
            <person name="Wilczek-Boney K."/>
            <person name="Hale W."/>
            <person name="Jakkamsetti A."/>
            <person name="Pham P."/>
            <person name="Ruth R."/>
            <person name="San Lucas F."/>
            <person name="Warren J."/>
            <person name="Zhang J."/>
            <person name="Zhao Z."/>
            <person name="Zhou C."/>
            <person name="Zhu D."/>
            <person name="Lee S."/>
            <person name="Bess C."/>
            <person name="Blankenburg K."/>
            <person name="Forbes L."/>
            <person name="Fu Q."/>
            <person name="Gubbala S."/>
            <person name="Hirani K."/>
            <person name="Jayaseelan J.C."/>
            <person name="Lara F."/>
            <person name="Munidasa M."/>
            <person name="Palculict T."/>
            <person name="Patil S."/>
            <person name="Pu L.-L."/>
            <person name="Saada N."/>
            <person name="Tang L."/>
            <person name="Weissenberger G."/>
            <person name="Zhu Y."/>
            <person name="Hemphill L."/>
            <person name="Shang Y."/>
            <person name="Youmans B."/>
            <person name="Ayvaz T."/>
            <person name="Ross M."/>
            <person name="Santibanez J."/>
            <person name="Aqrawi P."/>
            <person name="Gross S."/>
            <person name="Joshi V."/>
            <person name="Fowler G."/>
            <person name="Nazareth L."/>
            <person name="Reid J."/>
            <person name="Worley K."/>
            <person name="Petrosino J."/>
            <person name="Highlander S."/>
            <person name="Gibbs R."/>
        </authorList>
    </citation>
    <scope>NUCLEOTIDE SEQUENCE [LARGE SCALE GENOMIC DNA]</scope>
    <source>
        <strain evidence="2 3">F0287</strain>
    </source>
</reference>
<evidence type="ECO:0000256" key="1">
    <source>
        <dbReference type="SAM" id="MobiDB-lite"/>
    </source>
</evidence>
<sequence>MTEKEKCSEEKAKETSPFTHTPLSRCTDRAIAGYLREGECGEGKVKVKWKRKGYKLFDFLLSLRVITK</sequence>
<feature type="compositionally biased region" description="Basic and acidic residues" evidence="1">
    <location>
        <begin position="1"/>
        <end position="14"/>
    </location>
</feature>
<evidence type="ECO:0000313" key="3">
    <source>
        <dbReference type="Proteomes" id="UP000005391"/>
    </source>
</evidence>
<protein>
    <submittedName>
        <fullName evidence="2">Uncharacterized protein</fullName>
    </submittedName>
</protein>
<dbReference type="HOGENOM" id="CLU_2786226_0_0_10"/>
<name>E4MRH4_CAPOC</name>
<feature type="region of interest" description="Disordered" evidence="1">
    <location>
        <begin position="1"/>
        <end position="22"/>
    </location>
</feature>